<dbReference type="InterPro" id="IPR007899">
    <property type="entry name" value="CHAD_dom"/>
</dbReference>
<feature type="compositionally biased region" description="Basic residues" evidence="1">
    <location>
        <begin position="385"/>
        <end position="398"/>
    </location>
</feature>
<dbReference type="RefSeq" id="WP_380228874.1">
    <property type="nucleotide sequence ID" value="NZ_JBHSOF010000052.1"/>
</dbReference>
<feature type="domain" description="CHAD" evidence="2">
    <location>
        <begin position="226"/>
        <end position="398"/>
    </location>
</feature>
<sequence length="398" mass="43865">MATEHTETERKYDGSALPTRLDRLPGVATALSGDPEDLDAVYYDTPDLRLLRRHITLRRRTGGSDAGWHLKLPRTGDARREYRLPTTAGGRGAVPAELSQLVAAFARGGALAPVARLRTHRSELLLRDDRGNVLARITEDAVAADVLDADRLAPSSSDARPPDGSRTGTRGWTEFEAELEHGRPGLLDRIDTEFTDAGLVRSAWPSKLSRALGEARPAPPGAAPAPGSAGALVMAGFRTQLDTLLTLDAAVRRGEEDSVHRMRVAARRLRSLLKAHRRLFKGDRARTLADELRWLGRLLGRARDREVLGEVLVDGLDAVPAELRRDALRGRLAERYAAEYRAAWRRAVAELDGDRYFALLERLDAFAADPPLRRRRSAPAPPPGRPRRARLRPRRPAA</sequence>
<comment type="caution">
    <text evidence="3">The sequence shown here is derived from an EMBL/GenBank/DDBJ whole genome shotgun (WGS) entry which is preliminary data.</text>
</comment>
<dbReference type="PANTHER" id="PTHR39339">
    <property type="entry name" value="SLR1444 PROTEIN"/>
    <property type="match status" value="1"/>
</dbReference>
<protein>
    <submittedName>
        <fullName evidence="3">CHAD domain-containing protein</fullName>
    </submittedName>
</protein>
<dbReference type="SMART" id="SM01118">
    <property type="entry name" value="CYTH"/>
    <property type="match status" value="1"/>
</dbReference>
<dbReference type="Gene3D" id="1.40.20.10">
    <property type="entry name" value="CHAD domain"/>
    <property type="match status" value="1"/>
</dbReference>
<dbReference type="Proteomes" id="UP001595975">
    <property type="component" value="Unassembled WGS sequence"/>
</dbReference>
<proteinExistence type="predicted"/>
<evidence type="ECO:0000313" key="3">
    <source>
        <dbReference type="EMBL" id="MFC5667195.1"/>
    </source>
</evidence>
<evidence type="ECO:0000256" key="1">
    <source>
        <dbReference type="SAM" id="MobiDB-lite"/>
    </source>
</evidence>
<dbReference type="PANTHER" id="PTHR39339:SF1">
    <property type="entry name" value="CHAD DOMAIN-CONTAINING PROTEIN"/>
    <property type="match status" value="1"/>
</dbReference>
<evidence type="ECO:0000259" key="2">
    <source>
        <dbReference type="PROSITE" id="PS51708"/>
    </source>
</evidence>
<dbReference type="CDD" id="cd07374">
    <property type="entry name" value="CYTH-like_Pase"/>
    <property type="match status" value="1"/>
</dbReference>
<organism evidence="3 4">
    <name type="scientific">Kitasatospora misakiensis</name>
    <dbReference type="NCBI Taxonomy" id="67330"/>
    <lineage>
        <taxon>Bacteria</taxon>
        <taxon>Bacillati</taxon>
        <taxon>Actinomycetota</taxon>
        <taxon>Actinomycetes</taxon>
        <taxon>Kitasatosporales</taxon>
        <taxon>Streptomycetaceae</taxon>
        <taxon>Kitasatospora</taxon>
    </lineage>
</organism>
<dbReference type="PROSITE" id="PS51708">
    <property type="entry name" value="CHAD"/>
    <property type="match status" value="1"/>
</dbReference>
<dbReference type="Gene3D" id="2.40.320.10">
    <property type="entry name" value="Hypothetical Protein Pfu-838710-001"/>
    <property type="match status" value="1"/>
</dbReference>
<accession>A0ABW0XGF0</accession>
<reference evidence="4" key="1">
    <citation type="journal article" date="2019" name="Int. J. Syst. Evol. Microbiol.">
        <title>The Global Catalogue of Microorganisms (GCM) 10K type strain sequencing project: providing services to taxonomists for standard genome sequencing and annotation.</title>
        <authorList>
            <consortium name="The Broad Institute Genomics Platform"/>
            <consortium name="The Broad Institute Genome Sequencing Center for Infectious Disease"/>
            <person name="Wu L."/>
            <person name="Ma J."/>
        </authorList>
    </citation>
    <scope>NUCLEOTIDE SEQUENCE [LARGE SCALE GENOMIC DNA]</scope>
    <source>
        <strain evidence="4">CGMCC 4.1437</strain>
    </source>
</reference>
<evidence type="ECO:0000313" key="4">
    <source>
        <dbReference type="Proteomes" id="UP001595975"/>
    </source>
</evidence>
<name>A0ABW0XGF0_9ACTN</name>
<dbReference type="EMBL" id="JBHSOF010000052">
    <property type="protein sequence ID" value="MFC5667195.1"/>
    <property type="molecule type" value="Genomic_DNA"/>
</dbReference>
<keyword evidence="4" id="KW-1185">Reference proteome</keyword>
<dbReference type="SUPFAM" id="SSF55154">
    <property type="entry name" value="CYTH-like phosphatases"/>
    <property type="match status" value="1"/>
</dbReference>
<dbReference type="InterPro" id="IPR023577">
    <property type="entry name" value="CYTH_domain"/>
</dbReference>
<feature type="region of interest" description="Disordered" evidence="1">
    <location>
        <begin position="371"/>
        <end position="398"/>
    </location>
</feature>
<dbReference type="Pfam" id="PF05235">
    <property type="entry name" value="CHAD"/>
    <property type="match status" value="1"/>
</dbReference>
<dbReference type="InterPro" id="IPR038186">
    <property type="entry name" value="CHAD_dom_sf"/>
</dbReference>
<dbReference type="SMART" id="SM00880">
    <property type="entry name" value="CHAD"/>
    <property type="match status" value="1"/>
</dbReference>
<gene>
    <name evidence="3" type="ORF">ACFP3U_30045</name>
</gene>
<dbReference type="Pfam" id="PF01928">
    <property type="entry name" value="CYTH"/>
    <property type="match status" value="1"/>
</dbReference>
<dbReference type="InterPro" id="IPR033469">
    <property type="entry name" value="CYTH-like_dom_sf"/>
</dbReference>